<dbReference type="SUPFAM" id="SSF50891">
    <property type="entry name" value="Cyclophilin-like"/>
    <property type="match status" value="1"/>
</dbReference>
<dbReference type="InterPro" id="IPR029000">
    <property type="entry name" value="Cyclophilin-like_dom_sf"/>
</dbReference>
<dbReference type="GeneTree" id="ENSGT00940000158790"/>
<dbReference type="Proteomes" id="UP000823872">
    <property type="component" value="Chromosome C1"/>
</dbReference>
<dbReference type="PANTHER" id="PTHR11071:SF561">
    <property type="entry name" value="PEPTIDYL-PROLYL CIS-TRANS ISOMERASE D-RELATED"/>
    <property type="match status" value="1"/>
</dbReference>
<sequence length="366" mass="40016">MATTKRVLYVGGLAEEVDDKVLHAAFIPFGDITDIQIPLDYETEKHRGFAFVEFELAEDAAAAIDNMNESELFGRTIRVNLAKPMRIKEGSSRPVWSDDDWLKKFSGKTLEENKEEEGSEPPKVETQEGEPAAKKARSNPQVYMDIKIGNKPAGRIQMLLRSDVVPMTAENFRCLCTHEKGFGFKGSSFHRIIPQFMCQGGDFTNHNGTGGKSIYGKKFDDENFILKHTGPGLLSMANSGPNTNGSQFFLTCDKTDWLDGKHVVFGEVTEGLDVLRQIEAQGSKDGKPKQKGFVLWPFLDSARSNSSAGTAWAPSGSFPGVAVGLGAGTGAAFPIVDRLCVVFSGLCCHGFSLARQCGSWTFLLVK</sequence>
<dbReference type="CDD" id="cd12347">
    <property type="entry name" value="RRM_PPIE"/>
    <property type="match status" value="1"/>
</dbReference>
<keyword evidence="4" id="KW-0413">Isomerase</keyword>
<dbReference type="Ensembl" id="ENSFCTT00005086823.1">
    <property type="protein sequence ID" value="ENSFCTP00005058845.1"/>
    <property type="gene ID" value="ENSFCTG00005031192.1"/>
</dbReference>
<evidence type="ECO:0000256" key="2">
    <source>
        <dbReference type="ARBA" id="ARBA00022884"/>
    </source>
</evidence>
<name>A0ABI8AIF7_FELCA</name>
<dbReference type="CDD" id="cd01926">
    <property type="entry name" value="cyclophilin_ABH_like"/>
    <property type="match status" value="1"/>
</dbReference>
<dbReference type="Gene3D" id="3.30.70.330">
    <property type="match status" value="1"/>
</dbReference>
<accession>A0ABI8AIF7</accession>
<evidence type="ECO:0000256" key="5">
    <source>
        <dbReference type="ARBA" id="ARBA00049785"/>
    </source>
</evidence>
<keyword evidence="2 6" id="KW-0694">RNA-binding</keyword>
<reference evidence="10" key="3">
    <citation type="submission" date="2025-09" db="UniProtKB">
        <authorList>
            <consortium name="Ensembl"/>
        </authorList>
    </citation>
    <scope>IDENTIFICATION</scope>
    <source>
        <strain evidence="10">breed Abyssinian</strain>
    </source>
</reference>
<dbReference type="Pfam" id="PF00076">
    <property type="entry name" value="RRM_1"/>
    <property type="match status" value="1"/>
</dbReference>
<dbReference type="InterPro" id="IPR012677">
    <property type="entry name" value="Nucleotide-bd_a/b_plait_sf"/>
</dbReference>
<protein>
    <recommendedName>
        <fullName evidence="1">peptidylprolyl isomerase</fullName>
        <ecNumber evidence="1">5.2.1.8</ecNumber>
    </recommendedName>
    <alternativeName>
        <fullName evidence="5">Cyclophilin E</fullName>
    </alternativeName>
</protein>
<reference evidence="10" key="2">
    <citation type="submission" date="2025-08" db="UniProtKB">
        <authorList>
            <consortium name="Ensembl"/>
        </authorList>
    </citation>
    <scope>IDENTIFICATION</scope>
    <source>
        <strain evidence="10">breed Abyssinian</strain>
    </source>
</reference>
<dbReference type="InterPro" id="IPR000504">
    <property type="entry name" value="RRM_dom"/>
</dbReference>
<evidence type="ECO:0000313" key="11">
    <source>
        <dbReference type="Proteomes" id="UP000823872"/>
    </source>
</evidence>
<dbReference type="InterPro" id="IPR020892">
    <property type="entry name" value="Cyclophilin-type_PPIase_CS"/>
</dbReference>
<evidence type="ECO:0000259" key="9">
    <source>
        <dbReference type="PROSITE" id="PS50102"/>
    </source>
</evidence>
<keyword evidence="11" id="KW-1185">Reference proteome</keyword>
<dbReference type="PROSITE" id="PS00170">
    <property type="entry name" value="CSA_PPIASE_1"/>
    <property type="match status" value="1"/>
</dbReference>
<dbReference type="InterPro" id="IPR002130">
    <property type="entry name" value="Cyclophilin-type_PPIase_dom"/>
</dbReference>
<gene>
    <name evidence="10" type="primary">PPIE</name>
</gene>
<evidence type="ECO:0000256" key="3">
    <source>
        <dbReference type="ARBA" id="ARBA00023110"/>
    </source>
</evidence>
<evidence type="ECO:0000256" key="1">
    <source>
        <dbReference type="ARBA" id="ARBA00013194"/>
    </source>
</evidence>
<dbReference type="PANTHER" id="PTHR11071">
    <property type="entry name" value="PEPTIDYL-PROLYL CIS-TRANS ISOMERASE"/>
    <property type="match status" value="1"/>
</dbReference>
<dbReference type="SUPFAM" id="SSF54928">
    <property type="entry name" value="RNA-binding domain, RBD"/>
    <property type="match status" value="1"/>
</dbReference>
<dbReference type="EC" id="5.2.1.8" evidence="1"/>
<feature type="region of interest" description="Disordered" evidence="7">
    <location>
        <begin position="107"/>
        <end position="139"/>
    </location>
</feature>
<dbReference type="PROSITE" id="PS50102">
    <property type="entry name" value="RRM"/>
    <property type="match status" value="1"/>
</dbReference>
<dbReference type="InterPro" id="IPR035979">
    <property type="entry name" value="RBD_domain_sf"/>
</dbReference>
<dbReference type="PROSITE" id="PS50072">
    <property type="entry name" value="CSA_PPIASE_2"/>
    <property type="match status" value="1"/>
</dbReference>
<evidence type="ECO:0000259" key="8">
    <source>
        <dbReference type="PROSITE" id="PS50072"/>
    </source>
</evidence>
<evidence type="ECO:0000256" key="4">
    <source>
        <dbReference type="ARBA" id="ARBA00023235"/>
    </source>
</evidence>
<keyword evidence="3" id="KW-0697">Rotamase</keyword>
<proteinExistence type="predicted"/>
<feature type="domain" description="RRM" evidence="9">
    <location>
        <begin position="6"/>
        <end position="84"/>
    </location>
</feature>
<reference evidence="10 11" key="1">
    <citation type="submission" date="2021-02" db="EMBL/GenBank/DDBJ databases">
        <title>Safari Cat Assemblies.</title>
        <authorList>
            <person name="Bredemeyer K.R."/>
            <person name="Murphy W.J."/>
        </authorList>
    </citation>
    <scope>NUCLEOTIDE SEQUENCE [LARGE SCALE GENOMIC DNA]</scope>
</reference>
<dbReference type="Gene3D" id="2.40.100.10">
    <property type="entry name" value="Cyclophilin-like"/>
    <property type="match status" value="1"/>
</dbReference>
<organism evidence="10 11">
    <name type="scientific">Felis catus</name>
    <name type="common">Cat</name>
    <name type="synonym">Felis silvestris catus</name>
    <dbReference type="NCBI Taxonomy" id="9685"/>
    <lineage>
        <taxon>Eukaryota</taxon>
        <taxon>Metazoa</taxon>
        <taxon>Chordata</taxon>
        <taxon>Craniata</taxon>
        <taxon>Vertebrata</taxon>
        <taxon>Euteleostomi</taxon>
        <taxon>Mammalia</taxon>
        <taxon>Eutheria</taxon>
        <taxon>Laurasiatheria</taxon>
        <taxon>Carnivora</taxon>
        <taxon>Feliformia</taxon>
        <taxon>Felidae</taxon>
        <taxon>Felinae</taxon>
        <taxon>Felis</taxon>
    </lineage>
</organism>
<evidence type="ECO:0000313" key="10">
    <source>
        <dbReference type="Ensembl" id="ENSFCTP00005058845.1"/>
    </source>
</evidence>
<evidence type="ECO:0000256" key="7">
    <source>
        <dbReference type="SAM" id="MobiDB-lite"/>
    </source>
</evidence>
<dbReference type="SMART" id="SM00360">
    <property type="entry name" value="RRM"/>
    <property type="match status" value="1"/>
</dbReference>
<dbReference type="InterPro" id="IPR034168">
    <property type="entry name" value="PPIE_RRM"/>
</dbReference>
<feature type="domain" description="PPIase cyclophilin-type" evidence="8">
    <location>
        <begin position="143"/>
        <end position="291"/>
    </location>
</feature>
<dbReference type="Pfam" id="PF00160">
    <property type="entry name" value="Pro_isomerase"/>
    <property type="match status" value="1"/>
</dbReference>
<evidence type="ECO:0000256" key="6">
    <source>
        <dbReference type="PROSITE-ProRule" id="PRU00176"/>
    </source>
</evidence>
<dbReference type="PRINTS" id="PR00153">
    <property type="entry name" value="CSAPPISMRASE"/>
</dbReference>